<evidence type="ECO:0000256" key="3">
    <source>
        <dbReference type="ARBA" id="ARBA00022692"/>
    </source>
</evidence>
<dbReference type="Gene3D" id="1.10.3730.20">
    <property type="match status" value="1"/>
</dbReference>
<dbReference type="AlphaFoldDB" id="B6GAG8"/>
<feature type="domain" description="EamA" evidence="7">
    <location>
        <begin position="137"/>
        <end position="271"/>
    </location>
</feature>
<dbReference type="InterPro" id="IPR050638">
    <property type="entry name" value="AA-Vitamin_Transporters"/>
</dbReference>
<name>B6GAG8_9ACTN</name>
<dbReference type="STRING" id="445975.COLSTE_01067"/>
<dbReference type="HOGENOM" id="CLU_033863_9_1_11"/>
<evidence type="ECO:0000313" key="9">
    <source>
        <dbReference type="Proteomes" id="UP000003560"/>
    </source>
</evidence>
<accession>B6GAG8</accession>
<keyword evidence="5 6" id="KW-0472">Membrane</keyword>
<dbReference type="InterPro" id="IPR000620">
    <property type="entry name" value="EamA_dom"/>
</dbReference>
<feature type="transmembrane region" description="Helical" evidence="6">
    <location>
        <begin position="230"/>
        <end position="249"/>
    </location>
</feature>
<comment type="subcellular location">
    <subcellularLocation>
        <location evidence="1">Membrane</location>
        <topology evidence="1">Multi-pass membrane protein</topology>
    </subcellularLocation>
</comment>
<dbReference type="PANTHER" id="PTHR32322">
    <property type="entry name" value="INNER MEMBRANE TRANSPORTER"/>
    <property type="match status" value="1"/>
</dbReference>
<feature type="transmembrane region" description="Helical" evidence="6">
    <location>
        <begin position="199"/>
        <end position="218"/>
    </location>
</feature>
<comment type="caution">
    <text evidence="8">The sequence shown here is derived from an EMBL/GenBank/DDBJ whole genome shotgun (WGS) entry which is preliminary data.</text>
</comment>
<evidence type="ECO:0000256" key="1">
    <source>
        <dbReference type="ARBA" id="ARBA00004141"/>
    </source>
</evidence>
<dbReference type="SUPFAM" id="SSF103481">
    <property type="entry name" value="Multidrug resistance efflux transporter EmrE"/>
    <property type="match status" value="2"/>
</dbReference>
<comment type="similarity">
    <text evidence="2">Belongs to the EamA transporter family.</text>
</comment>
<feature type="domain" description="EamA" evidence="7">
    <location>
        <begin position="5"/>
        <end position="124"/>
    </location>
</feature>
<keyword evidence="3 6" id="KW-0812">Transmembrane</keyword>
<feature type="transmembrane region" description="Helical" evidence="6">
    <location>
        <begin position="137"/>
        <end position="156"/>
    </location>
</feature>
<reference evidence="8 9" key="2">
    <citation type="submission" date="2008-10" db="EMBL/GenBank/DDBJ databases">
        <authorList>
            <person name="Fulton L."/>
            <person name="Clifton S."/>
            <person name="Fulton B."/>
            <person name="Xu J."/>
            <person name="Minx P."/>
            <person name="Pepin K.H."/>
            <person name="Johnson M."/>
            <person name="Thiruvilangam P."/>
            <person name="Bhonagiri V."/>
            <person name="Nash W.E."/>
            <person name="Mardis E.R."/>
            <person name="Wilson R.K."/>
        </authorList>
    </citation>
    <scope>NUCLEOTIDE SEQUENCE [LARGE SCALE GENOMIC DNA]</scope>
    <source>
        <strain evidence="8 9">DSM 13279</strain>
    </source>
</reference>
<gene>
    <name evidence="8" type="ORF">COLSTE_01067</name>
</gene>
<keyword evidence="9" id="KW-1185">Reference proteome</keyword>
<organism evidence="8 9">
    <name type="scientific">Collinsella stercoris DSM 13279</name>
    <dbReference type="NCBI Taxonomy" id="445975"/>
    <lineage>
        <taxon>Bacteria</taxon>
        <taxon>Bacillati</taxon>
        <taxon>Actinomycetota</taxon>
        <taxon>Coriobacteriia</taxon>
        <taxon>Coriobacteriales</taxon>
        <taxon>Coriobacteriaceae</taxon>
        <taxon>Collinsella</taxon>
    </lineage>
</organism>
<dbReference type="eggNOG" id="COG0697">
    <property type="taxonomic scope" value="Bacteria"/>
</dbReference>
<dbReference type="InterPro" id="IPR037185">
    <property type="entry name" value="EmrE-like"/>
</dbReference>
<evidence type="ECO:0000256" key="2">
    <source>
        <dbReference type="ARBA" id="ARBA00007362"/>
    </source>
</evidence>
<reference evidence="8 9" key="1">
    <citation type="submission" date="2008-10" db="EMBL/GenBank/DDBJ databases">
        <title>Draft genome sequence of Collinsella stercoris (DSM 13279).</title>
        <authorList>
            <person name="Sudarsanam P."/>
            <person name="Ley R."/>
            <person name="Guruge J."/>
            <person name="Turnbaugh P.J."/>
            <person name="Mahowald M."/>
            <person name="Liep D."/>
            <person name="Gordon J."/>
        </authorList>
    </citation>
    <scope>NUCLEOTIDE SEQUENCE [LARGE SCALE GENOMIC DNA]</scope>
    <source>
        <strain evidence="8 9">DSM 13279</strain>
    </source>
</reference>
<dbReference type="Pfam" id="PF00892">
    <property type="entry name" value="EamA"/>
    <property type="match status" value="2"/>
</dbReference>
<feature type="transmembrane region" description="Helical" evidence="6">
    <location>
        <begin position="113"/>
        <end position="131"/>
    </location>
</feature>
<evidence type="ECO:0000313" key="8">
    <source>
        <dbReference type="EMBL" id="EEA90721.1"/>
    </source>
</evidence>
<evidence type="ECO:0000259" key="7">
    <source>
        <dbReference type="Pfam" id="PF00892"/>
    </source>
</evidence>
<proteinExistence type="inferred from homology"/>
<dbReference type="Proteomes" id="UP000003560">
    <property type="component" value="Unassembled WGS sequence"/>
</dbReference>
<protein>
    <submittedName>
        <fullName evidence="8">Putative membrane protein</fullName>
    </submittedName>
</protein>
<feature type="transmembrane region" description="Helical" evidence="6">
    <location>
        <begin position="255"/>
        <end position="276"/>
    </location>
</feature>
<evidence type="ECO:0000256" key="4">
    <source>
        <dbReference type="ARBA" id="ARBA00022989"/>
    </source>
</evidence>
<dbReference type="PANTHER" id="PTHR32322:SF2">
    <property type="entry name" value="EAMA DOMAIN-CONTAINING PROTEIN"/>
    <property type="match status" value="1"/>
</dbReference>
<keyword evidence="4 6" id="KW-1133">Transmembrane helix</keyword>
<feature type="transmembrane region" description="Helical" evidence="6">
    <location>
        <begin position="12"/>
        <end position="30"/>
    </location>
</feature>
<feature type="transmembrane region" description="Helical" evidence="6">
    <location>
        <begin position="79"/>
        <end position="101"/>
    </location>
</feature>
<dbReference type="EMBL" id="ABXJ01000060">
    <property type="protein sequence ID" value="EEA90721.1"/>
    <property type="molecule type" value="Genomic_DNA"/>
</dbReference>
<evidence type="ECO:0000256" key="6">
    <source>
        <dbReference type="SAM" id="Phobius"/>
    </source>
</evidence>
<dbReference type="GO" id="GO:0016020">
    <property type="term" value="C:membrane"/>
    <property type="evidence" value="ECO:0007669"/>
    <property type="project" value="UniProtKB-SubCell"/>
</dbReference>
<evidence type="ECO:0000256" key="5">
    <source>
        <dbReference type="ARBA" id="ARBA00023136"/>
    </source>
</evidence>
<sequence>MGLTAMEIAALRMLIASVFLVPVLFAMGMGKRFEEGAGRNSLRFFRISRRGLFWSALVGFFGLALASATYYAAIEHIGMSTSSVLMCTSPMFGVVLGRLLYGEGITSQKIISLVFNVMGCAFAVTGGVFEIGSISPIGVGMGICSGLMGCLLTMFSKAATRYAHPLTVVFYGFTAGAVLLFCFANPFTAVARGVPSEFYWVAAAFGLLPTVLAYLFYMTGLSKGLEASEVPVIASFETVTAVVLGVVLFKEPFGMGKLIGVCLALVSIDIMSFDMAEQRRKLMKRARPMQRLCEVSATRQKTAQG</sequence>
<feature type="transmembrane region" description="Helical" evidence="6">
    <location>
        <begin position="51"/>
        <end position="73"/>
    </location>
</feature>
<feature type="transmembrane region" description="Helical" evidence="6">
    <location>
        <begin position="168"/>
        <end position="187"/>
    </location>
</feature>